<dbReference type="Proteomes" id="UP000655868">
    <property type="component" value="Unassembled WGS sequence"/>
</dbReference>
<gene>
    <name evidence="3" type="ORF">JGU71_25315</name>
</gene>
<keyword evidence="3" id="KW-0378">Hydrolase</keyword>
<evidence type="ECO:0000256" key="1">
    <source>
        <dbReference type="SAM" id="MobiDB-lite"/>
    </source>
</evidence>
<dbReference type="GO" id="GO:0016787">
    <property type="term" value="F:hydrolase activity"/>
    <property type="evidence" value="ECO:0007669"/>
    <property type="project" value="UniProtKB-KW"/>
</dbReference>
<dbReference type="Gene3D" id="3.40.50.1820">
    <property type="entry name" value="alpha/beta hydrolase"/>
    <property type="match status" value="1"/>
</dbReference>
<accession>A0A934NW31</accession>
<keyword evidence="4" id="KW-1185">Reference proteome</keyword>
<comment type="caution">
    <text evidence="3">The sequence shown here is derived from an EMBL/GenBank/DDBJ whole genome shotgun (WGS) entry which is preliminary data.</text>
</comment>
<dbReference type="InterPro" id="IPR000073">
    <property type="entry name" value="AB_hydrolase_1"/>
</dbReference>
<sequence>MNDSVQLATEDSMETRAAETKTAPSKDGTSIAYTVTGDGPVLVLVDAAGHFRRLSSFDGLSTVLAEHFRVVQYDRRGRGASSDFSGTDRTPDAVVQREVDDLAAVVAANGGSAYVHGFSSGALLALHASVRGLATTAMTVLEPPIDSTAPHGPSENQQAFTRELTRLVDSGDREATLDFYLTEIGVPDDVVARMRSTDSWSLMRSVSHTLVYDSLISEATSSKMLASVTAPTLVLDSAGSTDDLTGMAATVARHIPGSAHLSLPGEWHGVADRHLASALTTFFLHSAKR</sequence>
<feature type="domain" description="AB hydrolase-1" evidence="2">
    <location>
        <begin position="54"/>
        <end position="270"/>
    </location>
</feature>
<feature type="region of interest" description="Disordered" evidence="1">
    <location>
        <begin position="1"/>
        <end position="28"/>
    </location>
</feature>
<name>A0A934NW31_9NOCA</name>
<evidence type="ECO:0000259" key="2">
    <source>
        <dbReference type="Pfam" id="PF12697"/>
    </source>
</evidence>
<reference evidence="3" key="1">
    <citation type="submission" date="2020-12" db="EMBL/GenBank/DDBJ databases">
        <title>Antrihabitans popcorni sp. nov. and Antrihabitans auranticaus sp. nov., isolated from a larva cave.</title>
        <authorList>
            <person name="Lee S.D."/>
            <person name="Kim I.S."/>
        </authorList>
    </citation>
    <scope>NUCLEOTIDE SEQUENCE</scope>
    <source>
        <strain evidence="3">YC3-6</strain>
    </source>
</reference>
<dbReference type="RefSeq" id="WP_199707581.1">
    <property type="nucleotide sequence ID" value="NZ_JAEMNV010000010.1"/>
</dbReference>
<proteinExistence type="predicted"/>
<dbReference type="SUPFAM" id="SSF53474">
    <property type="entry name" value="alpha/beta-Hydrolases"/>
    <property type="match status" value="1"/>
</dbReference>
<dbReference type="InterPro" id="IPR029058">
    <property type="entry name" value="AB_hydrolase_fold"/>
</dbReference>
<dbReference type="Pfam" id="PF12697">
    <property type="entry name" value="Abhydrolase_6"/>
    <property type="match status" value="1"/>
</dbReference>
<dbReference type="EMBL" id="JAEMNV010000010">
    <property type="protein sequence ID" value="MBJ8342215.1"/>
    <property type="molecule type" value="Genomic_DNA"/>
</dbReference>
<organism evidence="3 4">
    <name type="scientific">Antrihabitans stalagmiti</name>
    <dbReference type="NCBI Taxonomy" id="2799499"/>
    <lineage>
        <taxon>Bacteria</taxon>
        <taxon>Bacillati</taxon>
        <taxon>Actinomycetota</taxon>
        <taxon>Actinomycetes</taxon>
        <taxon>Mycobacteriales</taxon>
        <taxon>Nocardiaceae</taxon>
        <taxon>Antrihabitans</taxon>
    </lineage>
</organism>
<protein>
    <submittedName>
        <fullName evidence="3">Alpha/beta fold hydrolase</fullName>
    </submittedName>
</protein>
<dbReference type="AlphaFoldDB" id="A0A934NW31"/>
<evidence type="ECO:0000313" key="3">
    <source>
        <dbReference type="EMBL" id="MBJ8342215.1"/>
    </source>
</evidence>
<evidence type="ECO:0000313" key="4">
    <source>
        <dbReference type="Proteomes" id="UP000655868"/>
    </source>
</evidence>